<dbReference type="PANTHER" id="PTHR10381:SF70">
    <property type="entry name" value="ATP-DEPENDENT CLP PROTEASE PROTEOLYTIC SUBUNIT"/>
    <property type="match status" value="1"/>
</dbReference>
<keyword evidence="4" id="KW-0378">Hydrolase</keyword>
<dbReference type="Proteomes" id="UP000259610">
    <property type="component" value="Unassembled WGS sequence"/>
</dbReference>
<dbReference type="SUPFAM" id="SSF52096">
    <property type="entry name" value="ClpP/crotonase"/>
    <property type="match status" value="1"/>
</dbReference>
<keyword evidence="5" id="KW-0720">Serine protease</keyword>
<dbReference type="CDD" id="cd07016">
    <property type="entry name" value="S14_ClpP_1"/>
    <property type="match status" value="1"/>
</dbReference>
<dbReference type="PRINTS" id="PR00127">
    <property type="entry name" value="CLPPROTEASEP"/>
</dbReference>
<dbReference type="InterPro" id="IPR001907">
    <property type="entry name" value="ClpP"/>
</dbReference>
<dbReference type="InterPro" id="IPR029045">
    <property type="entry name" value="ClpP/crotonase-like_dom_sf"/>
</dbReference>
<dbReference type="NCBIfam" id="NF045542">
    <property type="entry name" value="Clp_rel_HeadMat"/>
    <property type="match status" value="1"/>
</dbReference>
<accession>A0A3B9GVQ7</accession>
<evidence type="ECO:0000256" key="3">
    <source>
        <dbReference type="ARBA" id="ARBA00022670"/>
    </source>
</evidence>
<protein>
    <recommendedName>
        <fullName evidence="6">ATP-dependent Clp protease proteolytic subunit</fullName>
    </recommendedName>
</protein>
<dbReference type="Pfam" id="PF00574">
    <property type="entry name" value="CLP_protease"/>
    <property type="match status" value="1"/>
</dbReference>
<name>A0A3B9GVQ7_9PROT</name>
<reference evidence="7 8" key="1">
    <citation type="journal article" date="2018" name="Nat. Biotechnol.">
        <title>A standardized bacterial taxonomy based on genome phylogeny substantially revises the tree of life.</title>
        <authorList>
            <person name="Parks D.H."/>
            <person name="Chuvochina M."/>
            <person name="Waite D.W."/>
            <person name="Rinke C."/>
            <person name="Skarshewski A."/>
            <person name="Chaumeil P.A."/>
            <person name="Hugenholtz P."/>
        </authorList>
    </citation>
    <scope>NUCLEOTIDE SEQUENCE [LARGE SCALE GENOMIC DNA]</scope>
    <source>
        <strain evidence="7">UBA8733</strain>
    </source>
</reference>
<evidence type="ECO:0000256" key="2">
    <source>
        <dbReference type="ARBA" id="ARBA00022490"/>
    </source>
</evidence>
<sequence>MKSAPVRGFLRVRTVPEQVSIPRRTWPLLRDKETDMLRFDTSAKSLIPAGMRVMASQTPLPAFDVSAAADGLGWCPRDDVMARWQPGMRAPSAEAVNNRIEIYEDIGVDWWTGGGVTSKSVARQLEKISGDVEVVINSKGGDYFEGGAIYNLLREHKGRVTVKVIALAASAASVIAMAADELLIADSASIMIHNAWLIAIGDRNDFDKVSSTLGQFDAAMARLYARRTGADEAEVSAWMDEETWFTGEAAVEAGFADGLLDEEPVESGDASAHAAQRAKTRAAWALKKQNPDLSRKDCLALLAELKGKPSAAPAGPSTEPGLEVAVQSLITKLKG</sequence>
<evidence type="ECO:0000256" key="4">
    <source>
        <dbReference type="ARBA" id="ARBA00022801"/>
    </source>
</evidence>
<dbReference type="InterPro" id="IPR023562">
    <property type="entry name" value="ClpP/TepA"/>
</dbReference>
<keyword evidence="3" id="KW-0645">Protease</keyword>
<comment type="similarity">
    <text evidence="1 6">Belongs to the peptidase S14 family.</text>
</comment>
<dbReference type="Gene3D" id="3.90.226.10">
    <property type="entry name" value="2-enoyl-CoA Hydratase, Chain A, domain 1"/>
    <property type="match status" value="1"/>
</dbReference>
<dbReference type="GO" id="GO:0051117">
    <property type="term" value="F:ATPase binding"/>
    <property type="evidence" value="ECO:0007669"/>
    <property type="project" value="TreeGrafter"/>
</dbReference>
<dbReference type="AlphaFoldDB" id="A0A3B9GVQ7"/>
<dbReference type="GO" id="GO:0004252">
    <property type="term" value="F:serine-type endopeptidase activity"/>
    <property type="evidence" value="ECO:0007669"/>
    <property type="project" value="InterPro"/>
</dbReference>
<comment type="caution">
    <text evidence="7">The sequence shown here is derived from an EMBL/GenBank/DDBJ whole genome shotgun (WGS) entry which is preliminary data.</text>
</comment>
<proteinExistence type="inferred from homology"/>
<evidence type="ECO:0000313" key="8">
    <source>
        <dbReference type="Proteomes" id="UP000259610"/>
    </source>
</evidence>
<evidence type="ECO:0000256" key="5">
    <source>
        <dbReference type="ARBA" id="ARBA00022825"/>
    </source>
</evidence>
<dbReference type="GO" id="GO:0004176">
    <property type="term" value="F:ATP-dependent peptidase activity"/>
    <property type="evidence" value="ECO:0007669"/>
    <property type="project" value="InterPro"/>
</dbReference>
<keyword evidence="2" id="KW-0963">Cytoplasm</keyword>
<dbReference type="PANTHER" id="PTHR10381">
    <property type="entry name" value="ATP-DEPENDENT CLP PROTEASE PROTEOLYTIC SUBUNIT"/>
    <property type="match status" value="1"/>
</dbReference>
<dbReference type="GO" id="GO:0009368">
    <property type="term" value="C:endopeptidase Clp complex"/>
    <property type="evidence" value="ECO:0007669"/>
    <property type="project" value="TreeGrafter"/>
</dbReference>
<evidence type="ECO:0000256" key="6">
    <source>
        <dbReference type="RuleBase" id="RU003567"/>
    </source>
</evidence>
<gene>
    <name evidence="7" type="ORF">DCG58_05215</name>
</gene>
<evidence type="ECO:0000313" key="7">
    <source>
        <dbReference type="EMBL" id="HAE26539.1"/>
    </source>
</evidence>
<organism evidence="7 8">
    <name type="scientific">Hyphomonas adhaerens</name>
    <dbReference type="NCBI Taxonomy" id="81029"/>
    <lineage>
        <taxon>Bacteria</taxon>
        <taxon>Pseudomonadati</taxon>
        <taxon>Pseudomonadota</taxon>
        <taxon>Alphaproteobacteria</taxon>
        <taxon>Hyphomonadales</taxon>
        <taxon>Hyphomonadaceae</taxon>
        <taxon>Hyphomonas</taxon>
    </lineage>
</organism>
<evidence type="ECO:0000256" key="1">
    <source>
        <dbReference type="ARBA" id="ARBA00007039"/>
    </source>
</evidence>
<dbReference type="GO" id="GO:0006515">
    <property type="term" value="P:protein quality control for misfolded or incompletely synthesized proteins"/>
    <property type="evidence" value="ECO:0007669"/>
    <property type="project" value="TreeGrafter"/>
</dbReference>
<dbReference type="EMBL" id="DMAN01000114">
    <property type="protein sequence ID" value="HAE26539.1"/>
    <property type="molecule type" value="Genomic_DNA"/>
</dbReference>